<evidence type="ECO:0000256" key="1">
    <source>
        <dbReference type="SAM" id="MobiDB-lite"/>
    </source>
</evidence>
<dbReference type="EMBL" id="JBIAQY010000012">
    <property type="protein sequence ID" value="MFF3572180.1"/>
    <property type="molecule type" value="Genomic_DNA"/>
</dbReference>
<evidence type="ECO:0000313" key="2">
    <source>
        <dbReference type="EMBL" id="MFF3572180.1"/>
    </source>
</evidence>
<name>A0ABW6S9U8_9NOCA</name>
<keyword evidence="3" id="KW-1185">Reference proteome</keyword>
<comment type="caution">
    <text evidence="2">The sequence shown here is derived from an EMBL/GenBank/DDBJ whole genome shotgun (WGS) entry which is preliminary data.</text>
</comment>
<protein>
    <submittedName>
        <fullName evidence="2">Uncharacterized protein</fullName>
    </submittedName>
</protein>
<dbReference type="RefSeq" id="WP_387405834.1">
    <property type="nucleotide sequence ID" value="NZ_JBIAQY010000012.1"/>
</dbReference>
<organism evidence="2 3">
    <name type="scientific">Nocardia jiangxiensis</name>
    <dbReference type="NCBI Taxonomy" id="282685"/>
    <lineage>
        <taxon>Bacteria</taxon>
        <taxon>Bacillati</taxon>
        <taxon>Actinomycetota</taxon>
        <taxon>Actinomycetes</taxon>
        <taxon>Mycobacteriales</taxon>
        <taxon>Nocardiaceae</taxon>
        <taxon>Nocardia</taxon>
    </lineage>
</organism>
<reference evidence="2 3" key="1">
    <citation type="submission" date="2024-10" db="EMBL/GenBank/DDBJ databases">
        <title>The Natural Products Discovery Center: Release of the First 8490 Sequenced Strains for Exploring Actinobacteria Biosynthetic Diversity.</title>
        <authorList>
            <person name="Kalkreuter E."/>
            <person name="Kautsar S.A."/>
            <person name="Yang D."/>
            <person name="Bader C.D."/>
            <person name="Teijaro C.N."/>
            <person name="Fluegel L."/>
            <person name="Davis C.M."/>
            <person name="Simpson J.R."/>
            <person name="Lauterbach L."/>
            <person name="Steele A.D."/>
            <person name="Gui C."/>
            <person name="Meng S."/>
            <person name="Li G."/>
            <person name="Viehrig K."/>
            <person name="Ye F."/>
            <person name="Su P."/>
            <person name="Kiefer A.F."/>
            <person name="Nichols A."/>
            <person name="Cepeda A.J."/>
            <person name="Yan W."/>
            <person name="Fan B."/>
            <person name="Jiang Y."/>
            <person name="Adhikari A."/>
            <person name="Zheng C.-J."/>
            <person name="Schuster L."/>
            <person name="Cowan T.M."/>
            <person name="Smanski M.J."/>
            <person name="Chevrette M.G."/>
            <person name="De Carvalho L.P.S."/>
            <person name="Shen B."/>
        </authorList>
    </citation>
    <scope>NUCLEOTIDE SEQUENCE [LARGE SCALE GENOMIC DNA]</scope>
    <source>
        <strain evidence="2 3">NPDC002593</strain>
    </source>
</reference>
<dbReference type="Proteomes" id="UP001601992">
    <property type="component" value="Unassembled WGS sequence"/>
</dbReference>
<gene>
    <name evidence="2" type="ORF">ACFYXQ_30805</name>
</gene>
<evidence type="ECO:0000313" key="3">
    <source>
        <dbReference type="Proteomes" id="UP001601992"/>
    </source>
</evidence>
<proteinExistence type="predicted"/>
<sequence>MRTPDNTPEHAAPAEDTTVVPLRSASQRRARPAAPPEPEQLSFDDDWIEYWRTITDTWAPLDRDQISAIAAIVEGIDVRRAAADNGDPRRRRPEAA</sequence>
<accession>A0ABW6S9U8</accession>
<feature type="region of interest" description="Disordered" evidence="1">
    <location>
        <begin position="1"/>
        <end position="41"/>
    </location>
</feature>